<reference evidence="1 2" key="1">
    <citation type="submission" date="2024-01" db="EMBL/GenBank/DDBJ databases">
        <title>The genomes of 5 underutilized Papilionoideae crops provide insights into root nodulation and disease resistanc.</title>
        <authorList>
            <person name="Jiang F."/>
        </authorList>
    </citation>
    <scope>NUCLEOTIDE SEQUENCE [LARGE SCALE GENOMIC DNA]</scope>
    <source>
        <strain evidence="1">LVBAO_FW01</strain>
        <tissue evidence="1">Leaves</tissue>
    </source>
</reference>
<dbReference type="EMBL" id="JAYMYQ010000004">
    <property type="protein sequence ID" value="KAK7339600.1"/>
    <property type="molecule type" value="Genomic_DNA"/>
</dbReference>
<protein>
    <submittedName>
        <fullName evidence="1">Uncharacterized protein</fullName>
    </submittedName>
</protein>
<proteinExistence type="predicted"/>
<comment type="caution">
    <text evidence="1">The sequence shown here is derived from an EMBL/GenBank/DDBJ whole genome shotgun (WGS) entry which is preliminary data.</text>
</comment>
<gene>
    <name evidence="1" type="ORF">VNO77_20278</name>
</gene>
<name>A0AAN9LNY8_CANGL</name>
<keyword evidence="2" id="KW-1185">Reference proteome</keyword>
<organism evidence="1 2">
    <name type="scientific">Canavalia gladiata</name>
    <name type="common">Sword bean</name>
    <name type="synonym">Dolichos gladiatus</name>
    <dbReference type="NCBI Taxonomy" id="3824"/>
    <lineage>
        <taxon>Eukaryota</taxon>
        <taxon>Viridiplantae</taxon>
        <taxon>Streptophyta</taxon>
        <taxon>Embryophyta</taxon>
        <taxon>Tracheophyta</taxon>
        <taxon>Spermatophyta</taxon>
        <taxon>Magnoliopsida</taxon>
        <taxon>eudicotyledons</taxon>
        <taxon>Gunneridae</taxon>
        <taxon>Pentapetalae</taxon>
        <taxon>rosids</taxon>
        <taxon>fabids</taxon>
        <taxon>Fabales</taxon>
        <taxon>Fabaceae</taxon>
        <taxon>Papilionoideae</taxon>
        <taxon>50 kb inversion clade</taxon>
        <taxon>NPAAA clade</taxon>
        <taxon>indigoferoid/millettioid clade</taxon>
        <taxon>Phaseoleae</taxon>
        <taxon>Canavalia</taxon>
    </lineage>
</organism>
<accession>A0AAN9LNY8</accession>
<evidence type="ECO:0000313" key="2">
    <source>
        <dbReference type="Proteomes" id="UP001367508"/>
    </source>
</evidence>
<dbReference type="AlphaFoldDB" id="A0AAN9LNY8"/>
<evidence type="ECO:0000313" key="1">
    <source>
        <dbReference type="EMBL" id="KAK7339600.1"/>
    </source>
</evidence>
<sequence>MKLHNLTRPELYQILVFLGETSRCLCPQSAYGMVYAILSKSNPRLAACFSKSSAYDSLFFPSSFLEPQTLLHEDDSIGFRHSIVKITP</sequence>
<dbReference type="Proteomes" id="UP001367508">
    <property type="component" value="Unassembled WGS sequence"/>
</dbReference>